<accession>A0AA36B114</accession>
<feature type="region of interest" description="Disordered" evidence="1">
    <location>
        <begin position="137"/>
        <end position="161"/>
    </location>
</feature>
<evidence type="ECO:0000256" key="2">
    <source>
        <dbReference type="SAM" id="SignalP"/>
    </source>
</evidence>
<keyword evidence="4" id="KW-1185">Reference proteome</keyword>
<reference evidence="3" key="1">
    <citation type="submission" date="2023-08" db="EMBL/GenBank/DDBJ databases">
        <authorList>
            <person name="Alioto T."/>
            <person name="Alioto T."/>
            <person name="Gomez Garrido J."/>
        </authorList>
    </citation>
    <scope>NUCLEOTIDE SEQUENCE</scope>
</reference>
<evidence type="ECO:0000313" key="3">
    <source>
        <dbReference type="EMBL" id="CAI9725634.1"/>
    </source>
</evidence>
<dbReference type="EMBL" id="OX597820">
    <property type="protein sequence ID" value="CAI9725634.1"/>
    <property type="molecule type" value="Genomic_DNA"/>
</dbReference>
<evidence type="ECO:0000313" key="4">
    <source>
        <dbReference type="Proteomes" id="UP001162480"/>
    </source>
</evidence>
<evidence type="ECO:0000256" key="1">
    <source>
        <dbReference type="SAM" id="MobiDB-lite"/>
    </source>
</evidence>
<proteinExistence type="predicted"/>
<sequence>MACWSLCLLCIGMSLFSLTQESVSAPISGSRSHMLYNSPTSEARGSHNIHGGRSKSRRYYLKFPHHLNKVQPVMSSNIKPHRNPGLRIVVGEPVNDISEAKLYHLLPYEAVEDTNTPERQAYRFKVFYGSKFVPHKKKTALHRRTKNKSKLPSLKRMHSYQ</sequence>
<dbReference type="AlphaFoldDB" id="A0AA36B114"/>
<organism evidence="3 4">
    <name type="scientific">Octopus vulgaris</name>
    <name type="common">Common octopus</name>
    <dbReference type="NCBI Taxonomy" id="6645"/>
    <lineage>
        <taxon>Eukaryota</taxon>
        <taxon>Metazoa</taxon>
        <taxon>Spiralia</taxon>
        <taxon>Lophotrochozoa</taxon>
        <taxon>Mollusca</taxon>
        <taxon>Cephalopoda</taxon>
        <taxon>Coleoidea</taxon>
        <taxon>Octopodiformes</taxon>
        <taxon>Octopoda</taxon>
        <taxon>Incirrata</taxon>
        <taxon>Octopodidae</taxon>
        <taxon>Octopus</taxon>
    </lineage>
</organism>
<gene>
    <name evidence="3" type="ORF">OCTVUL_1B019403</name>
</gene>
<protein>
    <submittedName>
        <fullName evidence="3">Uncharacterized protein</fullName>
    </submittedName>
</protein>
<keyword evidence="2" id="KW-0732">Signal</keyword>
<name>A0AA36B114_OCTVU</name>
<feature type="chain" id="PRO_5041454885" evidence="2">
    <location>
        <begin position="25"/>
        <end position="161"/>
    </location>
</feature>
<feature type="signal peptide" evidence="2">
    <location>
        <begin position="1"/>
        <end position="24"/>
    </location>
</feature>
<dbReference type="Proteomes" id="UP001162480">
    <property type="component" value="Chromosome 7"/>
</dbReference>